<proteinExistence type="predicted"/>
<accession>A0A542YUK5</accession>
<dbReference type="RefSeq" id="WP_141785717.1">
    <property type="nucleotide sequence ID" value="NZ_BAAAIK010000001.1"/>
</dbReference>
<evidence type="ECO:0000313" key="1">
    <source>
        <dbReference type="EMBL" id="TQL51760.1"/>
    </source>
</evidence>
<reference evidence="1 2" key="1">
    <citation type="submission" date="2019-06" db="EMBL/GenBank/DDBJ databases">
        <title>Sequencing the genomes of 1000 actinobacteria strains.</title>
        <authorList>
            <person name="Klenk H.-P."/>
        </authorList>
    </citation>
    <scope>NUCLEOTIDE SEQUENCE [LARGE SCALE GENOMIC DNA]</scope>
    <source>
        <strain evidence="1 2">DSM 12335</strain>
    </source>
</reference>
<protein>
    <recommendedName>
        <fullName evidence="3">AP2/ERF domain-containing protein</fullName>
    </recommendedName>
</protein>
<evidence type="ECO:0008006" key="3">
    <source>
        <dbReference type="Google" id="ProtNLM"/>
    </source>
</evidence>
<comment type="caution">
    <text evidence="1">The sequence shown here is derived from an EMBL/GenBank/DDBJ whole genome shotgun (WGS) entry which is preliminary data.</text>
</comment>
<keyword evidence="2" id="KW-1185">Reference proteome</keyword>
<dbReference type="OrthoDB" id="148546at2"/>
<dbReference type="Proteomes" id="UP000319516">
    <property type="component" value="Unassembled WGS sequence"/>
</dbReference>
<gene>
    <name evidence="1" type="ORF">FB467_2919</name>
</gene>
<sequence length="63" mass="6813">MAAPSKLPRGISAYRGRYRVRMDHEGRTVALGMFDTLLDAKAALNIARADAARGLFGDCCTGR</sequence>
<evidence type="ECO:0000313" key="2">
    <source>
        <dbReference type="Proteomes" id="UP000319516"/>
    </source>
</evidence>
<organism evidence="1 2">
    <name type="scientific">Ornithinicoccus hortensis</name>
    <dbReference type="NCBI Taxonomy" id="82346"/>
    <lineage>
        <taxon>Bacteria</taxon>
        <taxon>Bacillati</taxon>
        <taxon>Actinomycetota</taxon>
        <taxon>Actinomycetes</taxon>
        <taxon>Micrococcales</taxon>
        <taxon>Intrasporangiaceae</taxon>
        <taxon>Ornithinicoccus</taxon>
    </lineage>
</organism>
<dbReference type="EMBL" id="VFOP01000001">
    <property type="protein sequence ID" value="TQL51760.1"/>
    <property type="molecule type" value="Genomic_DNA"/>
</dbReference>
<dbReference type="AlphaFoldDB" id="A0A542YUK5"/>
<name>A0A542YUK5_9MICO</name>